<dbReference type="SUPFAM" id="SSF53300">
    <property type="entry name" value="vWA-like"/>
    <property type="match status" value="1"/>
</dbReference>
<feature type="domain" description="VWFA" evidence="2">
    <location>
        <begin position="136"/>
        <end position="189"/>
    </location>
</feature>
<evidence type="ECO:0000256" key="1">
    <source>
        <dbReference type="SAM" id="Phobius"/>
    </source>
</evidence>
<dbReference type="PROSITE" id="PS50234">
    <property type="entry name" value="VWFA"/>
    <property type="match status" value="1"/>
</dbReference>
<dbReference type="OrthoDB" id="7522752at2"/>
<sequence>MLSNFSSDRSGTFAILTAIIVIPLILIVGFAIDGTRYYSARSQLQNATDMAALALAASMEQDQQKLEALAKSYLLANMTDASVIDLKLDALEATSKDIELTTSAVLPLTLMQIANFHDLGLQTAAKAIRAPVRKVELALVLDNTWSMSEKDRSGISKIDTLKQASRELVDQLISGDDSPIRIGIVPYADYINVGTKYRNEPWIDVGRDYTEAAKDKVCETKTQKKICLQKTAEYSCKKFVDGVPEQSTCGGDCTASEIRTVAPYEDCSGGGKGKTYKWFGCIGSRRPGTYRLNDLASSIPYPGYLETSQHCLSPIVPLSNDKPTLLAAIHNLVINIGDKYKPYTYIPAGMIWGQNVLSATEPLSEAADYDKDNIDPKKILVLMTDGDNTLRFDPNDGRHVSLSSKADKAAIEVNQTNNDTLSICSYAKNKKIEVYTIAFMVDNATAKDMLRRCATDAKHYFDASDRNRLLSAFSGIAKAINQVRLAQ</sequence>
<comment type="caution">
    <text evidence="3">The sequence shown here is derived from an EMBL/GenBank/DDBJ whole genome shotgun (WGS) entry which is preliminary data.</text>
</comment>
<dbReference type="AlphaFoldDB" id="A0A175RCF1"/>
<dbReference type="STRING" id="401562.NS365_17720"/>
<reference evidence="3 4" key="1">
    <citation type="journal article" date="2016" name="Front. Microbiol.">
        <title>Genomic Resource of Rice Seed Associated Bacteria.</title>
        <authorList>
            <person name="Midha S."/>
            <person name="Bansal K."/>
            <person name="Sharma S."/>
            <person name="Kumar N."/>
            <person name="Patil P.P."/>
            <person name="Chaudhry V."/>
            <person name="Patil P.B."/>
        </authorList>
    </citation>
    <scope>NUCLEOTIDE SEQUENCE [LARGE SCALE GENOMIC DNA]</scope>
    <source>
        <strain evidence="3 4">NS226</strain>
    </source>
</reference>
<keyword evidence="1" id="KW-1133">Transmembrane helix</keyword>
<dbReference type="RefSeq" id="WP_058634491.1">
    <property type="nucleotide sequence ID" value="NZ_LDPZ01000015.1"/>
</dbReference>
<dbReference type="InterPro" id="IPR028087">
    <property type="entry name" value="Tad_N"/>
</dbReference>
<dbReference type="Gene3D" id="3.40.50.410">
    <property type="entry name" value="von Willebrand factor, type A domain"/>
    <property type="match status" value="1"/>
</dbReference>
<dbReference type="PATRIC" id="fig|401562.3.peg.887"/>
<dbReference type="InterPro" id="IPR002035">
    <property type="entry name" value="VWF_A"/>
</dbReference>
<dbReference type="EMBL" id="LDPZ01000015">
    <property type="protein sequence ID" value="KTQ96470.1"/>
    <property type="molecule type" value="Genomic_DNA"/>
</dbReference>
<name>A0A175RCF1_9HYPH</name>
<keyword evidence="1" id="KW-0472">Membrane</keyword>
<keyword evidence="1" id="KW-0812">Transmembrane</keyword>
<protein>
    <recommendedName>
        <fullName evidence="2">VWFA domain-containing protein</fullName>
    </recommendedName>
</protein>
<evidence type="ECO:0000259" key="2">
    <source>
        <dbReference type="PROSITE" id="PS50234"/>
    </source>
</evidence>
<dbReference type="InterPro" id="IPR036465">
    <property type="entry name" value="vWFA_dom_sf"/>
</dbReference>
<gene>
    <name evidence="3" type="ORF">NS226_07800</name>
</gene>
<organism evidence="3 4">
    <name type="scientific">Aureimonas ureilytica</name>
    <dbReference type="NCBI Taxonomy" id="401562"/>
    <lineage>
        <taxon>Bacteria</taxon>
        <taxon>Pseudomonadati</taxon>
        <taxon>Pseudomonadota</taxon>
        <taxon>Alphaproteobacteria</taxon>
        <taxon>Hyphomicrobiales</taxon>
        <taxon>Aurantimonadaceae</taxon>
        <taxon>Aureimonas</taxon>
    </lineage>
</organism>
<accession>A0A175RCF1</accession>
<proteinExistence type="predicted"/>
<evidence type="ECO:0000313" key="4">
    <source>
        <dbReference type="Proteomes" id="UP000078272"/>
    </source>
</evidence>
<dbReference type="Proteomes" id="UP000078272">
    <property type="component" value="Unassembled WGS sequence"/>
</dbReference>
<feature type="transmembrane region" description="Helical" evidence="1">
    <location>
        <begin position="12"/>
        <end position="32"/>
    </location>
</feature>
<evidence type="ECO:0000313" key="3">
    <source>
        <dbReference type="EMBL" id="KTQ96470.1"/>
    </source>
</evidence>
<dbReference type="Pfam" id="PF13400">
    <property type="entry name" value="Tad"/>
    <property type="match status" value="1"/>
</dbReference>